<evidence type="ECO:0000256" key="2">
    <source>
        <dbReference type="ARBA" id="ARBA00022803"/>
    </source>
</evidence>
<dbReference type="STRING" id="1198245.SAMN05444858_1339"/>
<reference evidence="5 6" key="1">
    <citation type="submission" date="2017-01" db="EMBL/GenBank/DDBJ databases">
        <authorList>
            <person name="Mah S.A."/>
            <person name="Swanson W.J."/>
            <person name="Moy G.W."/>
            <person name="Vacquier V.D."/>
        </authorList>
    </citation>
    <scope>NUCLEOTIDE SEQUENCE [LARGE SCALE GENOMIC DNA]</scope>
    <source>
        <strain evidence="5 6">DSM 45758</strain>
    </source>
</reference>
<protein>
    <submittedName>
        <fullName evidence="5">Tetratricopeptide repeat-containing protein</fullName>
    </submittedName>
</protein>
<dbReference type="Gene3D" id="2.40.10.10">
    <property type="entry name" value="Trypsin-like serine proteases"/>
    <property type="match status" value="2"/>
</dbReference>
<dbReference type="Pfam" id="PF13374">
    <property type="entry name" value="TPR_10"/>
    <property type="match status" value="2"/>
</dbReference>
<evidence type="ECO:0000256" key="4">
    <source>
        <dbReference type="SAM" id="Phobius"/>
    </source>
</evidence>
<keyword evidence="4" id="KW-1133">Transmembrane helix</keyword>
<dbReference type="RefSeq" id="WP_076473938.1">
    <property type="nucleotide sequence ID" value="NZ_FTNF01000033.1"/>
</dbReference>
<dbReference type="SUPFAM" id="SSF52540">
    <property type="entry name" value="P-loop containing nucleoside triphosphate hydrolases"/>
    <property type="match status" value="1"/>
</dbReference>
<dbReference type="OrthoDB" id="3867284at2"/>
<organism evidence="5 6">
    <name type="scientific">Micromonospora avicenniae</name>
    <dbReference type="NCBI Taxonomy" id="1198245"/>
    <lineage>
        <taxon>Bacteria</taxon>
        <taxon>Bacillati</taxon>
        <taxon>Actinomycetota</taxon>
        <taxon>Actinomycetes</taxon>
        <taxon>Micromonosporales</taxon>
        <taxon>Micromonosporaceae</taxon>
        <taxon>Micromonospora</taxon>
    </lineage>
</organism>
<dbReference type="Pfam" id="PF13365">
    <property type="entry name" value="Trypsin_2"/>
    <property type="match status" value="1"/>
</dbReference>
<name>A0A1N7FBD5_9ACTN</name>
<accession>A0A1N7FBD5</accession>
<dbReference type="Proteomes" id="UP000186004">
    <property type="component" value="Unassembled WGS sequence"/>
</dbReference>
<dbReference type="PROSITE" id="PS50005">
    <property type="entry name" value="TPR"/>
    <property type="match status" value="1"/>
</dbReference>
<feature type="transmembrane region" description="Helical" evidence="4">
    <location>
        <begin position="21"/>
        <end position="45"/>
    </location>
</feature>
<sequence length="1140" mass="125288">MSGAAVNSRQLRRHVVRVDALAGGLLGSGFFIAPGWVVTAAHVLFDRARGDFHKVVVTPAAGDVGDVAVRADVVASSEVPDGTALWPFPDLALLRLHDSEPWVSRHPCVWAANGEPLGDDCHAYGFPPRELRGPSYGAPARFAFEGVDGDGFFRLKLGQAAPGLSGAPLLCPTRRAVVGVMTGTRDRSSDLGGWAAPISALLGEMPGVPDELIHHGRSLVRQGTEAVLADRSTWHAVVPVTVPEELWPDWDGFQRERNSLPAEMLLADSRVVPYRLRDEDLRRAVRWCEQPTAMEVWRFAGVGGAGKTRHAIELCRVMAQRDWLVVRWTELTALPAAVQDVAGLPLPRLIVIDYVEAIAVDTLRSLLDKLRAHATPLAPVRVVFLTRTAAAYPLGGGDVLREIGKGAGPALRKVLNSSGDAVAIRRISLPERRELYEAAFRAFRRAWLGEELTPPVPVPDLASKRYEVPLEVLLEAFDRALSGSPATRDRPPVDRALDHEARYWNSRAPAALSEGARRAAVAVATLAGAETDEQADALLRVLPELRGGARAALRGETAAWLSELYAGALHINPVRPDLLGEALVAEVLAGQRDGGRELLGAVLGLDDGAQVARSLDLLARLVVTNAAVVGCVAAALFDRHRQLVERAETRAEGTADRPGKLDLAIGLQRLLGGAVDTRMEELARAAPAGDVELLELSVSYSRIGDLARNSGQSERAERLYGRGLSIRKRLSRAHPDDDRLARELSISYNKLGRLAFRLGQIERARGLYEKGLAIRERLVSRHPDDSDLARDYTVSLDGLAELTREAGDSWRAERRYREVLAIRVRLCAEDPANTTYARDLSISYDVLGDLAMEAGRPGEARRLYEQGHRIRERLWRDDRENTTYARDLSNSYHRLGELAFEAGWFSEAQRHYERALEIRQRLHASQPRNTLFAHDLVVSYGGLGELAAREGPLDEAERLYQLGLAVAEDLLAAEPRDVSFARDGLFFYLWLGDLALRRRRNPEAAQFYRLGRSRAERLLAGEPDNPSFARILATFYERLGMVALDAAAGAISVDAETLFSAAVHFRRGLWVRDQGSVELAEELAGSLRWYSRVADQAGSERAIAEAREALELFEGSGSLSRSARDLLDQLRQSHPRDDQW</sequence>
<feature type="repeat" description="TPR" evidence="3">
    <location>
        <begin position="889"/>
        <end position="922"/>
    </location>
</feature>
<dbReference type="InterPro" id="IPR009003">
    <property type="entry name" value="Peptidase_S1_PA"/>
</dbReference>
<keyword evidence="4" id="KW-0812">Transmembrane</keyword>
<dbReference type="PANTHER" id="PTHR45641:SF19">
    <property type="entry name" value="NEPHROCYSTIN-3"/>
    <property type="match status" value="1"/>
</dbReference>
<evidence type="ECO:0000313" key="5">
    <source>
        <dbReference type="EMBL" id="SIR97592.1"/>
    </source>
</evidence>
<dbReference type="InterPro" id="IPR011990">
    <property type="entry name" value="TPR-like_helical_dom_sf"/>
</dbReference>
<dbReference type="SMART" id="SM00028">
    <property type="entry name" value="TPR"/>
    <property type="match status" value="5"/>
</dbReference>
<dbReference type="PANTHER" id="PTHR45641">
    <property type="entry name" value="TETRATRICOPEPTIDE REPEAT PROTEIN (AFU_ORTHOLOGUE AFUA_6G03870)"/>
    <property type="match status" value="1"/>
</dbReference>
<evidence type="ECO:0000256" key="1">
    <source>
        <dbReference type="ARBA" id="ARBA00022737"/>
    </source>
</evidence>
<dbReference type="AlphaFoldDB" id="A0A1N7FBD5"/>
<dbReference type="InterPro" id="IPR019734">
    <property type="entry name" value="TPR_rpt"/>
</dbReference>
<dbReference type="SUPFAM" id="SSF48452">
    <property type="entry name" value="TPR-like"/>
    <property type="match status" value="2"/>
</dbReference>
<dbReference type="EMBL" id="FTNF01000033">
    <property type="protein sequence ID" value="SIR97592.1"/>
    <property type="molecule type" value="Genomic_DNA"/>
</dbReference>
<keyword evidence="6" id="KW-1185">Reference proteome</keyword>
<gene>
    <name evidence="5" type="ORF">SAMN05444858_1339</name>
</gene>
<keyword evidence="4" id="KW-0472">Membrane</keyword>
<evidence type="ECO:0000313" key="6">
    <source>
        <dbReference type="Proteomes" id="UP000186004"/>
    </source>
</evidence>
<dbReference type="SUPFAM" id="SSF50494">
    <property type="entry name" value="Trypsin-like serine proteases"/>
    <property type="match status" value="1"/>
</dbReference>
<dbReference type="InterPro" id="IPR027417">
    <property type="entry name" value="P-loop_NTPase"/>
</dbReference>
<evidence type="ECO:0000256" key="3">
    <source>
        <dbReference type="PROSITE-ProRule" id="PRU00339"/>
    </source>
</evidence>
<keyword evidence="1" id="KW-0677">Repeat</keyword>
<dbReference type="InterPro" id="IPR043504">
    <property type="entry name" value="Peptidase_S1_PA_chymotrypsin"/>
</dbReference>
<dbReference type="Gene3D" id="1.25.40.10">
    <property type="entry name" value="Tetratricopeptide repeat domain"/>
    <property type="match status" value="2"/>
</dbReference>
<proteinExistence type="predicted"/>
<keyword evidence="2 3" id="KW-0802">TPR repeat</keyword>